<dbReference type="GO" id="GO:0016829">
    <property type="term" value="F:lyase activity"/>
    <property type="evidence" value="ECO:0007669"/>
    <property type="project" value="UniProtKB-KW"/>
</dbReference>
<protein>
    <submittedName>
        <fullName evidence="8">CoA ester lyase</fullName>
    </submittedName>
</protein>
<evidence type="ECO:0000256" key="3">
    <source>
        <dbReference type="ARBA" id="ARBA00022723"/>
    </source>
</evidence>
<name>A0A3L7JB92_9HYPH</name>
<dbReference type="InterPro" id="IPR015813">
    <property type="entry name" value="Pyrv/PenolPyrv_kinase-like_dom"/>
</dbReference>
<comment type="cofactor">
    <cofactor evidence="1">
        <name>Mg(2+)</name>
        <dbReference type="ChEBI" id="CHEBI:18420"/>
    </cofactor>
</comment>
<dbReference type="EMBL" id="RCWN01000001">
    <property type="protein sequence ID" value="RLQ87913.1"/>
    <property type="molecule type" value="Genomic_DNA"/>
</dbReference>
<feature type="binding site" evidence="5">
    <location>
        <position position="124"/>
    </location>
    <ligand>
        <name>substrate</name>
    </ligand>
</feature>
<feature type="binding site" evidence="6">
    <location>
        <position position="124"/>
    </location>
    <ligand>
        <name>Mg(2+)</name>
        <dbReference type="ChEBI" id="CHEBI:18420"/>
    </ligand>
</feature>
<keyword evidence="4 6" id="KW-0460">Magnesium</keyword>
<dbReference type="Gene3D" id="3.20.20.60">
    <property type="entry name" value="Phosphoenolpyruvate-binding domains"/>
    <property type="match status" value="1"/>
</dbReference>
<evidence type="ECO:0000256" key="5">
    <source>
        <dbReference type="PIRSR" id="PIRSR015582-1"/>
    </source>
</evidence>
<feature type="binding site" evidence="5">
    <location>
        <position position="71"/>
    </location>
    <ligand>
        <name>substrate</name>
    </ligand>
</feature>
<dbReference type="Pfam" id="PF03328">
    <property type="entry name" value="HpcH_HpaI"/>
    <property type="match status" value="1"/>
</dbReference>
<dbReference type="InterPro" id="IPR011206">
    <property type="entry name" value="Citrate_lyase_beta/mcl1/mcl2"/>
</dbReference>
<keyword evidence="9" id="KW-1185">Reference proteome</keyword>
<evidence type="ECO:0000256" key="4">
    <source>
        <dbReference type="ARBA" id="ARBA00022842"/>
    </source>
</evidence>
<dbReference type="Proteomes" id="UP000281094">
    <property type="component" value="Unassembled WGS sequence"/>
</dbReference>
<evidence type="ECO:0000259" key="7">
    <source>
        <dbReference type="Pfam" id="PF03328"/>
    </source>
</evidence>
<dbReference type="SUPFAM" id="SSF51621">
    <property type="entry name" value="Phosphoenolpyruvate/pyruvate domain"/>
    <property type="match status" value="1"/>
</dbReference>
<reference evidence="8 9" key="1">
    <citation type="submission" date="2018-10" db="EMBL/GenBank/DDBJ databases">
        <title>Notoacmeibacter sp. M2BS9Y-3-1, whole genome shotgun sequence.</title>
        <authorList>
            <person name="Tuo L."/>
        </authorList>
    </citation>
    <scope>NUCLEOTIDE SEQUENCE [LARGE SCALE GENOMIC DNA]</scope>
    <source>
        <strain evidence="8 9">M2BS9Y-3-1</strain>
    </source>
</reference>
<dbReference type="PANTHER" id="PTHR32308">
    <property type="entry name" value="LYASE BETA SUBUNIT, PUTATIVE (AFU_ORTHOLOGUE AFUA_4G13030)-RELATED"/>
    <property type="match status" value="1"/>
</dbReference>
<dbReference type="PIRSF" id="PIRSF015582">
    <property type="entry name" value="Cit_lyase_B"/>
    <property type="match status" value="1"/>
</dbReference>
<feature type="binding site" evidence="6">
    <location>
        <position position="148"/>
    </location>
    <ligand>
        <name>Mg(2+)</name>
        <dbReference type="ChEBI" id="CHEBI:18420"/>
    </ligand>
</feature>
<keyword evidence="3 6" id="KW-0479">Metal-binding</keyword>
<evidence type="ECO:0000256" key="1">
    <source>
        <dbReference type="ARBA" id="ARBA00001946"/>
    </source>
</evidence>
<comment type="caution">
    <text evidence="8">The sequence shown here is derived from an EMBL/GenBank/DDBJ whole genome shotgun (WGS) entry which is preliminary data.</text>
</comment>
<dbReference type="AlphaFoldDB" id="A0A3L7JB92"/>
<proteinExistence type="inferred from homology"/>
<gene>
    <name evidence="8" type="ORF">D8780_06535</name>
</gene>
<keyword evidence="8" id="KW-0456">Lyase</keyword>
<evidence type="ECO:0000313" key="9">
    <source>
        <dbReference type="Proteomes" id="UP000281094"/>
    </source>
</evidence>
<dbReference type="RefSeq" id="WP_121644876.1">
    <property type="nucleotide sequence ID" value="NZ_RCWN01000001.1"/>
</dbReference>
<organism evidence="8 9">
    <name type="scientific">Notoacmeibacter ruber</name>
    <dbReference type="NCBI Taxonomy" id="2670375"/>
    <lineage>
        <taxon>Bacteria</taxon>
        <taxon>Pseudomonadati</taxon>
        <taxon>Pseudomonadota</taxon>
        <taxon>Alphaproteobacteria</taxon>
        <taxon>Hyphomicrobiales</taxon>
        <taxon>Notoacmeibacteraceae</taxon>
        <taxon>Notoacmeibacter</taxon>
    </lineage>
</organism>
<evidence type="ECO:0000256" key="6">
    <source>
        <dbReference type="PIRSR" id="PIRSR015582-2"/>
    </source>
</evidence>
<feature type="domain" description="HpcH/HpaI aldolase/citrate lyase" evidence="7">
    <location>
        <begin position="15"/>
        <end position="215"/>
    </location>
</feature>
<dbReference type="InterPro" id="IPR040442">
    <property type="entry name" value="Pyrv_kinase-like_dom_sf"/>
</dbReference>
<accession>A0A3L7JB92</accession>
<comment type="similarity">
    <text evidence="2">Belongs to the HpcH/HpaI aldolase family.</text>
</comment>
<sequence length="274" mass="29631">MIDETRLLNNLSFPLFVPATRPERLAKAFAAGADTVIMDLEDAVSPDKKSDARRLPEGAVSKHRSGQFLLRVNAHSTQWYEDDVAFAAQAGFDGVVLPKAEDSRTVEALRETLGEGRMIIALVETVHALSEIDAIARLSDRLAFGSIDFAEDMGCAHNQTALLPIRSRIVQAARLAERPAPLDGVTTSTKEAELVRRDAAHASEMGFGGKLLIHPMQIEPSRGAFRPDAESIAWAERVLAGGGTEDARSVDGAMVDAPVVARARRIVQRAKDLS</sequence>
<evidence type="ECO:0000256" key="2">
    <source>
        <dbReference type="ARBA" id="ARBA00005568"/>
    </source>
</evidence>
<dbReference type="PANTHER" id="PTHR32308:SF10">
    <property type="entry name" value="CITRATE LYASE SUBUNIT BETA"/>
    <property type="match status" value="1"/>
</dbReference>
<dbReference type="InterPro" id="IPR005000">
    <property type="entry name" value="Aldolase/citrate-lyase_domain"/>
</dbReference>
<dbReference type="GO" id="GO:0006107">
    <property type="term" value="P:oxaloacetate metabolic process"/>
    <property type="evidence" value="ECO:0007669"/>
    <property type="project" value="TreeGrafter"/>
</dbReference>
<evidence type="ECO:0000313" key="8">
    <source>
        <dbReference type="EMBL" id="RLQ87913.1"/>
    </source>
</evidence>
<dbReference type="GO" id="GO:0000287">
    <property type="term" value="F:magnesium ion binding"/>
    <property type="evidence" value="ECO:0007669"/>
    <property type="project" value="TreeGrafter"/>
</dbReference>